<dbReference type="AlphaFoldDB" id="A0A0C2GXJ4"/>
<dbReference type="EMBL" id="KN727203">
    <property type="protein sequence ID" value="KIH66245.1"/>
    <property type="molecule type" value="Genomic_DNA"/>
</dbReference>
<gene>
    <name evidence="1" type="ORF">ANCDUO_03428</name>
</gene>
<evidence type="ECO:0000313" key="1">
    <source>
        <dbReference type="EMBL" id="KIH66245.1"/>
    </source>
</evidence>
<name>A0A0C2GXJ4_9BILA</name>
<keyword evidence="2" id="KW-1185">Reference proteome</keyword>
<proteinExistence type="predicted"/>
<evidence type="ECO:0000313" key="2">
    <source>
        <dbReference type="Proteomes" id="UP000054047"/>
    </source>
</evidence>
<sequence>MTQDVRQEIGACQSVTLLSEKPLSFYLTVTVLPRVPTGLQMALKLRVIFN</sequence>
<accession>A0A0C2GXJ4</accession>
<reference evidence="1" key="1">
    <citation type="submission" date="2013-12" db="EMBL/GenBank/DDBJ databases">
        <title>Draft genome of the parsitic nematode Ancylostoma duodenale.</title>
        <authorList>
            <person name="Mitreva M."/>
        </authorList>
    </citation>
    <scope>NUCLEOTIDE SEQUENCE [LARGE SCALE GENOMIC DNA]</scope>
    <source>
        <strain evidence="1">Zhejiang</strain>
    </source>
</reference>
<protein>
    <submittedName>
        <fullName evidence="1">Uncharacterized protein</fullName>
    </submittedName>
</protein>
<dbReference type="Proteomes" id="UP000054047">
    <property type="component" value="Unassembled WGS sequence"/>
</dbReference>
<organism evidence="1 2">
    <name type="scientific">Ancylostoma duodenale</name>
    <dbReference type="NCBI Taxonomy" id="51022"/>
    <lineage>
        <taxon>Eukaryota</taxon>
        <taxon>Metazoa</taxon>
        <taxon>Ecdysozoa</taxon>
        <taxon>Nematoda</taxon>
        <taxon>Chromadorea</taxon>
        <taxon>Rhabditida</taxon>
        <taxon>Rhabditina</taxon>
        <taxon>Rhabditomorpha</taxon>
        <taxon>Strongyloidea</taxon>
        <taxon>Ancylostomatidae</taxon>
        <taxon>Ancylostomatinae</taxon>
        <taxon>Ancylostoma</taxon>
    </lineage>
</organism>